<reference evidence="9 10" key="1">
    <citation type="submission" date="2017-09" db="EMBL/GenBank/DDBJ databases">
        <authorList>
            <person name="Lee N."/>
            <person name="Cho B.-K."/>
        </authorList>
    </citation>
    <scope>NUCLEOTIDE SEQUENCE [LARGE SCALE GENOMIC DNA]</scope>
    <source>
        <strain evidence="9 10">ATCC 27476</strain>
    </source>
</reference>
<feature type="domain" description="Peptidase M48" evidence="8">
    <location>
        <begin position="128"/>
        <end position="185"/>
    </location>
</feature>
<dbReference type="EMBL" id="CP023692">
    <property type="protein sequence ID" value="QEV49232.1"/>
    <property type="molecule type" value="Genomic_DNA"/>
</dbReference>
<evidence type="ECO:0000313" key="9">
    <source>
        <dbReference type="EMBL" id="QEV49232.1"/>
    </source>
</evidence>
<evidence type="ECO:0000256" key="7">
    <source>
        <dbReference type="SAM" id="Phobius"/>
    </source>
</evidence>
<organism evidence="9 10">
    <name type="scientific">Streptomyces vinaceus</name>
    <dbReference type="NCBI Taxonomy" id="1960"/>
    <lineage>
        <taxon>Bacteria</taxon>
        <taxon>Bacillati</taxon>
        <taxon>Actinomycetota</taxon>
        <taxon>Actinomycetes</taxon>
        <taxon>Kitasatosporales</taxon>
        <taxon>Streptomycetaceae</taxon>
        <taxon>Streptomyces</taxon>
    </lineage>
</organism>
<keyword evidence="7" id="KW-1133">Transmembrane helix</keyword>
<evidence type="ECO:0000256" key="1">
    <source>
        <dbReference type="ARBA" id="ARBA00022670"/>
    </source>
</evidence>
<dbReference type="CDD" id="cd07326">
    <property type="entry name" value="M56_BlaR1_MecR1_like"/>
    <property type="match status" value="1"/>
</dbReference>
<keyword evidence="4 6" id="KW-0862">Zinc</keyword>
<evidence type="ECO:0000256" key="2">
    <source>
        <dbReference type="ARBA" id="ARBA00022723"/>
    </source>
</evidence>
<gene>
    <name evidence="9" type="ORF">CP980_32870</name>
</gene>
<evidence type="ECO:0000259" key="8">
    <source>
        <dbReference type="Pfam" id="PF01435"/>
    </source>
</evidence>
<evidence type="ECO:0000256" key="6">
    <source>
        <dbReference type="RuleBase" id="RU003983"/>
    </source>
</evidence>
<dbReference type="GO" id="GO:0006508">
    <property type="term" value="P:proteolysis"/>
    <property type="evidence" value="ECO:0007669"/>
    <property type="project" value="UniProtKB-KW"/>
</dbReference>
<evidence type="ECO:0000256" key="3">
    <source>
        <dbReference type="ARBA" id="ARBA00022801"/>
    </source>
</evidence>
<feature type="transmembrane region" description="Helical" evidence="7">
    <location>
        <begin position="6"/>
        <end position="22"/>
    </location>
</feature>
<name>A0A5J6JHV3_STRVI</name>
<feature type="transmembrane region" description="Helical" evidence="7">
    <location>
        <begin position="77"/>
        <end position="99"/>
    </location>
</feature>
<accession>A0A5J6JHV3</accession>
<dbReference type="Proteomes" id="UP000325563">
    <property type="component" value="Chromosome"/>
</dbReference>
<keyword evidence="1 6" id="KW-0645">Protease</keyword>
<evidence type="ECO:0000256" key="4">
    <source>
        <dbReference type="ARBA" id="ARBA00022833"/>
    </source>
</evidence>
<keyword evidence="10" id="KW-1185">Reference proteome</keyword>
<dbReference type="RefSeq" id="WP_150529834.1">
    <property type="nucleotide sequence ID" value="NZ_BNBW01000016.1"/>
</dbReference>
<evidence type="ECO:0000313" key="10">
    <source>
        <dbReference type="Proteomes" id="UP000325563"/>
    </source>
</evidence>
<dbReference type="InterPro" id="IPR052173">
    <property type="entry name" value="Beta-lactam_resp_regulator"/>
</dbReference>
<keyword evidence="5 6" id="KW-0482">Metalloprotease</keyword>
<evidence type="ECO:0000256" key="5">
    <source>
        <dbReference type="ARBA" id="ARBA00023049"/>
    </source>
</evidence>
<keyword evidence="7" id="KW-0472">Membrane</keyword>
<dbReference type="Gene3D" id="3.30.2010.10">
    <property type="entry name" value="Metalloproteases ('zincins'), catalytic domain"/>
    <property type="match status" value="1"/>
</dbReference>
<comment type="similarity">
    <text evidence="6">Belongs to the peptidase M48 family.</text>
</comment>
<dbReference type="PANTHER" id="PTHR34978:SF3">
    <property type="entry name" value="SLR0241 PROTEIN"/>
    <property type="match status" value="1"/>
</dbReference>
<dbReference type="InterPro" id="IPR001915">
    <property type="entry name" value="Peptidase_M48"/>
</dbReference>
<sequence>MTYVLLLVVLALAFPWGAAEVARRLAGALPPRTACWALTASAVLMAGGTIAALFGLLQVPFLASLEELPPGRVLEVWPAALPMAGAAGAVMLVQLVLLVRRWLQHRSLLKRAWQSAAGGTGGGDLLVVPGSDVDAFALPGYRGRGGRIVVTSGMMRALKAAEREVLFAHERAHLTGRHHLLSAVVDLSATVHPAVRRVKESLEYHLERWADEAAAASVGDRKVVAAAIARAALAGTAQQRRAGGGHRGYPLLSVATGPVPQRVRALLGPEPVAPQGGAQRAGALGLAAAVAVSALGAVALAYGLHEYVEYAAVALRGG</sequence>
<feature type="transmembrane region" description="Helical" evidence="7">
    <location>
        <begin position="283"/>
        <end position="304"/>
    </location>
</feature>
<dbReference type="Pfam" id="PF01435">
    <property type="entry name" value="Peptidase_M48"/>
    <property type="match status" value="1"/>
</dbReference>
<keyword evidence="3 6" id="KW-0378">Hydrolase</keyword>
<protein>
    <submittedName>
        <fullName evidence="9">M56 family peptidase</fullName>
    </submittedName>
</protein>
<dbReference type="GO" id="GO:0004222">
    <property type="term" value="F:metalloendopeptidase activity"/>
    <property type="evidence" value="ECO:0007669"/>
    <property type="project" value="InterPro"/>
</dbReference>
<dbReference type="PANTHER" id="PTHR34978">
    <property type="entry name" value="POSSIBLE SENSOR-TRANSDUCER PROTEIN BLAR"/>
    <property type="match status" value="1"/>
</dbReference>
<proteinExistence type="inferred from homology"/>
<comment type="cofactor">
    <cofactor evidence="6">
        <name>Zn(2+)</name>
        <dbReference type="ChEBI" id="CHEBI:29105"/>
    </cofactor>
    <text evidence="6">Binds 1 zinc ion per subunit.</text>
</comment>
<keyword evidence="7" id="KW-0812">Transmembrane</keyword>
<keyword evidence="2" id="KW-0479">Metal-binding</keyword>
<dbReference type="AlphaFoldDB" id="A0A5J6JHV3"/>
<dbReference type="GeneID" id="95615333"/>
<dbReference type="KEGG" id="svn:CP980_32870"/>
<feature type="transmembrane region" description="Helical" evidence="7">
    <location>
        <begin position="34"/>
        <end position="57"/>
    </location>
</feature>
<dbReference type="GO" id="GO:0046872">
    <property type="term" value="F:metal ion binding"/>
    <property type="evidence" value="ECO:0007669"/>
    <property type="project" value="UniProtKB-KW"/>
</dbReference>